<comment type="caution">
    <text evidence="1">The sequence shown here is derived from an EMBL/GenBank/DDBJ whole genome shotgun (WGS) entry which is preliminary data.</text>
</comment>
<evidence type="ECO:0000313" key="2">
    <source>
        <dbReference type="Proteomes" id="UP001205740"/>
    </source>
</evidence>
<keyword evidence="2" id="KW-1185">Reference proteome</keyword>
<protein>
    <submittedName>
        <fullName evidence="1">Uncharacterized protein</fullName>
    </submittedName>
</protein>
<sequence length="91" mass="9988">MTGKIDIFLAKVASGLEEQDSLFWPDEIQDGRLIYPYRFKINLVGSVKEVPLGSTGPLPPKLSEGIRIGATGGPSVVSIRDEQLESLIRYI</sequence>
<accession>A0ABT1H0N2</accession>
<proteinExistence type="predicted"/>
<dbReference type="Proteomes" id="UP001205740">
    <property type="component" value="Unassembled WGS sequence"/>
</dbReference>
<organism evidence="1 2">
    <name type="scientific">Williamsia serinedens</name>
    <dbReference type="NCBI Taxonomy" id="391736"/>
    <lineage>
        <taxon>Bacteria</taxon>
        <taxon>Bacillati</taxon>
        <taxon>Actinomycetota</taxon>
        <taxon>Actinomycetes</taxon>
        <taxon>Mycobacteriales</taxon>
        <taxon>Nocardiaceae</taxon>
        <taxon>Williamsia</taxon>
    </lineage>
</organism>
<dbReference type="EMBL" id="JAMTCG010000003">
    <property type="protein sequence ID" value="MCP2160804.1"/>
    <property type="molecule type" value="Genomic_DNA"/>
</dbReference>
<reference evidence="1 2" key="1">
    <citation type="submission" date="2022-06" db="EMBL/GenBank/DDBJ databases">
        <title>Genomic Encyclopedia of Archaeal and Bacterial Type Strains, Phase II (KMG-II): from individual species to whole genera.</title>
        <authorList>
            <person name="Goeker M."/>
        </authorList>
    </citation>
    <scope>NUCLEOTIDE SEQUENCE [LARGE SCALE GENOMIC DNA]</scope>
    <source>
        <strain evidence="1 2">DSM 45037</strain>
    </source>
</reference>
<name>A0ABT1H0N2_9NOCA</name>
<gene>
    <name evidence="1" type="ORF">LX12_001991</name>
</gene>
<evidence type="ECO:0000313" key="1">
    <source>
        <dbReference type="EMBL" id="MCP2160804.1"/>
    </source>
</evidence>